<gene>
    <name evidence="4" type="ORF">B0A48_18714</name>
    <name evidence="3" type="ORF">B0A48_18903</name>
</gene>
<evidence type="ECO:0000256" key="1">
    <source>
        <dbReference type="SAM" id="Coils"/>
    </source>
</evidence>
<sequence>MSRTSSSSRLAETNNRSSSKISTDRRHRLAEDVEYSGIEMAPCTGCRNALVKPGEERPKCVVSPVSGKCSECHRKNRKSCDVSLTSVQWIKLRDGREKLEKEIEELEVEEIGILQRMSQDQKQLVDRRMKKVRLRKQLRLAARRTETAVAEELDRLEAEDPPVDEVEEEPLDVGVEVPEHPFAFHGILEMPVGDWSVFDNIDFSELDVGSMLVPVSGG</sequence>
<organism evidence="4 5">
    <name type="scientific">Cryoendolithus antarcticus</name>
    <dbReference type="NCBI Taxonomy" id="1507870"/>
    <lineage>
        <taxon>Eukaryota</taxon>
        <taxon>Fungi</taxon>
        <taxon>Dikarya</taxon>
        <taxon>Ascomycota</taxon>
        <taxon>Pezizomycotina</taxon>
        <taxon>Dothideomycetes</taxon>
        <taxon>Dothideomycetidae</taxon>
        <taxon>Cladosporiales</taxon>
        <taxon>Cladosporiaceae</taxon>
        <taxon>Cryoendolithus</taxon>
    </lineage>
</organism>
<dbReference type="EMBL" id="NAJO01000126">
    <property type="protein sequence ID" value="OQN95216.1"/>
    <property type="molecule type" value="Genomic_DNA"/>
</dbReference>
<proteinExistence type="predicted"/>
<protein>
    <submittedName>
        <fullName evidence="4">Uncharacterized protein</fullName>
    </submittedName>
</protein>
<feature type="compositionally biased region" description="Polar residues" evidence="2">
    <location>
        <begin position="1"/>
        <end position="21"/>
    </location>
</feature>
<feature type="coiled-coil region" evidence="1">
    <location>
        <begin position="89"/>
        <end position="116"/>
    </location>
</feature>
<evidence type="ECO:0000313" key="5">
    <source>
        <dbReference type="Proteomes" id="UP000192596"/>
    </source>
</evidence>
<dbReference type="AlphaFoldDB" id="A0A1V8S7V0"/>
<dbReference type="InParanoid" id="A0A1V8S7V0"/>
<reference evidence="4" key="1">
    <citation type="journal article" date="2017" name="Genome Announc.">
        <title>Draft Genome Sequences of the Antarctic Endolithic Fungi Rachicladosporium antarcticum CCFEE 5527 and Rachicladosporium sp. CCFEE 5018.</title>
        <authorList>
            <person name="Coleine C."/>
            <person name="Masonjones S."/>
            <person name="Selbmann L."/>
            <person name="Zucconi L."/>
            <person name="Onofri S."/>
            <person name="Pacelli C."/>
            <person name="Stajich J.E."/>
        </authorList>
    </citation>
    <scope>NUCLEOTIDE SEQUENCE</scope>
    <source>
        <strain evidence="4">CCFEE 5527</strain>
    </source>
</reference>
<evidence type="ECO:0000256" key="2">
    <source>
        <dbReference type="SAM" id="MobiDB-lite"/>
    </source>
</evidence>
<feature type="region of interest" description="Disordered" evidence="2">
    <location>
        <begin position="1"/>
        <end position="27"/>
    </location>
</feature>
<keyword evidence="5" id="KW-1185">Reference proteome</keyword>
<evidence type="ECO:0000313" key="4">
    <source>
        <dbReference type="EMBL" id="OQN95216.1"/>
    </source>
</evidence>
<dbReference type="OrthoDB" id="3965520at2759"/>
<accession>A0A1V8S7V0</accession>
<keyword evidence="1" id="KW-0175">Coiled coil</keyword>
<dbReference type="Proteomes" id="UP000192596">
    <property type="component" value="Unassembled WGS sequence"/>
</dbReference>
<comment type="caution">
    <text evidence="4">The sequence shown here is derived from an EMBL/GenBank/DDBJ whole genome shotgun (WGS) entry which is preliminary data.</text>
</comment>
<evidence type="ECO:0000313" key="3">
    <source>
        <dbReference type="EMBL" id="OQN95110.1"/>
    </source>
</evidence>
<dbReference type="EMBL" id="NAJO01000173">
    <property type="protein sequence ID" value="OQN95110.1"/>
    <property type="molecule type" value="Genomic_DNA"/>
</dbReference>
<reference evidence="5" key="2">
    <citation type="submission" date="2017-03" db="EMBL/GenBank/DDBJ databases">
        <title>Genomes of endolithic fungi from Antarctica.</title>
        <authorList>
            <person name="Coleine C."/>
            <person name="Masonjones S."/>
            <person name="Stajich J.E."/>
        </authorList>
    </citation>
    <scope>NUCLEOTIDE SEQUENCE [LARGE SCALE GENOMIC DNA]</scope>
    <source>
        <strain evidence="5">CCFEE 5527</strain>
    </source>
</reference>
<name>A0A1V8S7V0_9PEZI</name>